<dbReference type="GO" id="GO:0030687">
    <property type="term" value="C:preribosome, large subunit precursor"/>
    <property type="evidence" value="ECO:0007669"/>
    <property type="project" value="UniProtKB-UniRule"/>
</dbReference>
<protein>
    <recommendedName>
        <fullName evidence="4">Pescadillo homolog</fullName>
    </recommendedName>
</protein>
<dbReference type="SUPFAM" id="SSF52113">
    <property type="entry name" value="BRCT domain"/>
    <property type="match status" value="1"/>
</dbReference>
<evidence type="ECO:0000256" key="3">
    <source>
        <dbReference type="ARBA" id="ARBA00023242"/>
    </source>
</evidence>
<dbReference type="HAMAP" id="MF_03028">
    <property type="entry name" value="Pescadillo"/>
    <property type="match status" value="1"/>
</dbReference>
<dbReference type="GO" id="GO:0005654">
    <property type="term" value="C:nucleoplasm"/>
    <property type="evidence" value="ECO:0007669"/>
    <property type="project" value="UniProtKB-SubCell"/>
</dbReference>
<comment type="subcellular location">
    <subcellularLocation>
        <location evidence="4">Nucleus</location>
        <location evidence="4">Nucleolus</location>
    </subcellularLocation>
    <subcellularLocation>
        <location evidence="4">Nucleus</location>
        <location evidence="4">Nucleoplasm</location>
    </subcellularLocation>
</comment>
<comment type="function">
    <text evidence="4">Required for maturation of ribosomal RNAs and formation of the large ribosomal subunit.</text>
</comment>
<evidence type="ECO:0000256" key="2">
    <source>
        <dbReference type="ARBA" id="ARBA00022552"/>
    </source>
</evidence>
<evidence type="ECO:0000256" key="4">
    <source>
        <dbReference type="HAMAP-Rule" id="MF_03028"/>
    </source>
</evidence>
<keyword evidence="4" id="KW-0175">Coiled coil</keyword>
<dbReference type="GO" id="GO:0003723">
    <property type="term" value="F:RNA binding"/>
    <property type="evidence" value="ECO:0007669"/>
    <property type="project" value="TreeGrafter"/>
</dbReference>
<dbReference type="AlphaFoldDB" id="A0AAU9IJU0"/>
<comment type="similarity">
    <text evidence="4">Belongs to the pescadillo family.</text>
</comment>
<dbReference type="GO" id="GO:0000463">
    <property type="term" value="P:maturation of LSU-rRNA from tricistronic rRNA transcript (SSU-rRNA, 5.8S rRNA, LSU-rRNA)"/>
    <property type="evidence" value="ECO:0007669"/>
    <property type="project" value="UniProtKB-UniRule"/>
</dbReference>
<dbReference type="PANTHER" id="PTHR12221">
    <property type="entry name" value="PESCADILLO - RELATED"/>
    <property type="match status" value="1"/>
</dbReference>
<dbReference type="SMART" id="SM00292">
    <property type="entry name" value="BRCT"/>
    <property type="match status" value="1"/>
</dbReference>
<dbReference type="EMBL" id="CAJZBQ010000010">
    <property type="protein sequence ID" value="CAG9313482.1"/>
    <property type="molecule type" value="Genomic_DNA"/>
</dbReference>
<dbReference type="GO" id="GO:0070545">
    <property type="term" value="C:PeBoW complex"/>
    <property type="evidence" value="ECO:0007669"/>
    <property type="project" value="TreeGrafter"/>
</dbReference>
<keyword evidence="2 4" id="KW-0698">rRNA processing</keyword>
<evidence type="ECO:0000313" key="6">
    <source>
        <dbReference type="EMBL" id="CAG9313482.1"/>
    </source>
</evidence>
<dbReference type="Pfam" id="PF06732">
    <property type="entry name" value="Pescadillo_N"/>
    <property type="match status" value="1"/>
</dbReference>
<feature type="domain" description="BRCT" evidence="5">
    <location>
        <begin position="287"/>
        <end position="368"/>
    </location>
</feature>
<keyword evidence="7" id="KW-1185">Reference proteome</keyword>
<dbReference type="Pfam" id="PF00533">
    <property type="entry name" value="BRCT"/>
    <property type="match status" value="1"/>
</dbReference>
<feature type="coiled-coil region" evidence="4">
    <location>
        <begin position="395"/>
        <end position="456"/>
    </location>
</feature>
<dbReference type="InterPro" id="IPR001357">
    <property type="entry name" value="BRCT_dom"/>
</dbReference>
<dbReference type="PROSITE" id="PS50172">
    <property type="entry name" value="BRCT"/>
    <property type="match status" value="1"/>
</dbReference>
<dbReference type="GO" id="GO:0043021">
    <property type="term" value="F:ribonucleoprotein complex binding"/>
    <property type="evidence" value="ECO:0007669"/>
    <property type="project" value="UniProtKB-UniRule"/>
</dbReference>
<evidence type="ECO:0000313" key="7">
    <source>
        <dbReference type="Proteomes" id="UP001162131"/>
    </source>
</evidence>
<evidence type="ECO:0000256" key="1">
    <source>
        <dbReference type="ARBA" id="ARBA00022517"/>
    </source>
</evidence>
<keyword evidence="3 4" id="KW-0539">Nucleus</keyword>
<organism evidence="6 7">
    <name type="scientific">Blepharisma stoltei</name>
    <dbReference type="NCBI Taxonomy" id="1481888"/>
    <lineage>
        <taxon>Eukaryota</taxon>
        <taxon>Sar</taxon>
        <taxon>Alveolata</taxon>
        <taxon>Ciliophora</taxon>
        <taxon>Postciliodesmatophora</taxon>
        <taxon>Heterotrichea</taxon>
        <taxon>Heterotrichida</taxon>
        <taxon>Blepharismidae</taxon>
        <taxon>Blepharisma</taxon>
    </lineage>
</organism>
<evidence type="ECO:0000259" key="5">
    <source>
        <dbReference type="PROSITE" id="PS50172"/>
    </source>
</evidence>
<accession>A0AAU9IJU0</accession>
<dbReference type="InterPro" id="IPR010613">
    <property type="entry name" value="PES"/>
</dbReference>
<comment type="caution">
    <text evidence="6">The sequence shown here is derived from an EMBL/GenBank/DDBJ whole genome shotgun (WGS) entry which is preliminary data.</text>
</comment>
<name>A0AAU9IJU0_9CILI</name>
<dbReference type="GO" id="GO:0000466">
    <property type="term" value="P:maturation of 5.8S rRNA from tricistronic rRNA transcript (SSU-rRNA, 5.8S rRNA, LSU-rRNA)"/>
    <property type="evidence" value="ECO:0007669"/>
    <property type="project" value="UniProtKB-UniRule"/>
</dbReference>
<proteinExistence type="inferred from homology"/>
<sequence length="461" mass="54454">MGKQKTKGKEGELVQYITKGKAMRKLQLNTKQFHRLCILKGVYPRDPRKKKDSSKTYYHTKDVKYLAHEQLLSKFREIDSWVKKIRKATVKKDGMKAEKLKENAPSYSLHHLLRERYPRFGDALRDLDDALSMVCLFASCPSNKDYKISFDMIRMSERLWHEFELYLIVSKSVRKSFLSIKGIYYQAEIKGQEVTWLVPYQFAQHLPTDVDYSIMLTFLEFYHTLLRFVNFKLFQEVGLSYPPDLSVPTSQHISQAQVPEDNFHFDPEFQSDPDVKKIQKMHEDREASKKLFKGFVFFLGRETPRYSLELIIRSCAGEIAPDDCDQVTHQIVDRPINETRQDREYVLPQWVYDCLNFKILLPIAPYKPGCQAPPHLSPFVDYQQESHIPDRLKEIMQLKGENIELQQEEESQKKELGKIMMTKKIRNLYTRMQFSLKRKRARVERLARGMEKMEVEESNPN</sequence>
<dbReference type="PANTHER" id="PTHR12221:SF6">
    <property type="entry name" value="PESCADILLO HOMOLOG"/>
    <property type="match status" value="1"/>
</dbReference>
<dbReference type="InterPro" id="IPR036420">
    <property type="entry name" value="BRCT_dom_sf"/>
</dbReference>
<keyword evidence="1 4" id="KW-0690">Ribosome biogenesis</keyword>
<dbReference type="Gene3D" id="3.40.50.10190">
    <property type="entry name" value="BRCT domain"/>
    <property type="match status" value="1"/>
</dbReference>
<dbReference type="Proteomes" id="UP001162131">
    <property type="component" value="Unassembled WGS sequence"/>
</dbReference>
<dbReference type="CDD" id="cd17709">
    <property type="entry name" value="BRCT_pescadillo_like"/>
    <property type="match status" value="1"/>
</dbReference>
<gene>
    <name evidence="6" type="ORF">BSTOLATCC_MIC8747</name>
</gene>
<reference evidence="6" key="1">
    <citation type="submission" date="2021-09" db="EMBL/GenBank/DDBJ databases">
        <authorList>
            <consortium name="AG Swart"/>
            <person name="Singh M."/>
            <person name="Singh A."/>
            <person name="Seah K."/>
            <person name="Emmerich C."/>
        </authorList>
    </citation>
    <scope>NUCLEOTIDE SEQUENCE</scope>
    <source>
        <strain evidence="6">ATCC30299</strain>
    </source>
</reference>